<comment type="caution">
    <text evidence="2">The sequence shown here is derived from an EMBL/GenBank/DDBJ whole genome shotgun (WGS) entry which is preliminary data.</text>
</comment>
<reference evidence="2" key="1">
    <citation type="journal article" date="2023" name="Mol. Biol. Evol.">
        <title>Third-Generation Sequencing Reveals the Adaptive Role of the Epigenome in Three Deep-Sea Polychaetes.</title>
        <authorList>
            <person name="Perez M."/>
            <person name="Aroh O."/>
            <person name="Sun Y."/>
            <person name="Lan Y."/>
            <person name="Juniper S.K."/>
            <person name="Young C.R."/>
            <person name="Angers B."/>
            <person name="Qian P.Y."/>
        </authorList>
    </citation>
    <scope>NUCLEOTIDE SEQUENCE</scope>
    <source>
        <strain evidence="2">P08H-3</strain>
    </source>
</reference>
<name>A0AAD9JMH5_9ANNE</name>
<gene>
    <name evidence="2" type="ORF">LSH36_230g03021</name>
</gene>
<sequence>MCAGKLLNLIKKCLHREKSGHKSEKPSPGHKSGQRTQPGASKKRSSPRPTGCCTVCHHHHYQQPPGVGQLSTAGQRSGYQRLCPSPRMSCNVTDPCHCSGVNCYVTSPVAYMPGMPMDHIEQEVALQRERQIRFHAVQTDMELNLPPAIRISKDGEEGYLHSQRLLQLSWTADRRRESICPPPNKTVYQGDSPPPYRSNSVGKVDGHCMNGKRSGTGSYLVNKLTGSGTNSSPRISSHCPSNMTAAGLCVGGGGGVVKRPYGYTSHGRLTTTTGSTPCTPIPVTQPCCHHHNCHGSQLPISHLSQSLHSYGTSQQTGPMSSSAPAGGGGGGTPKSRACPNPARYSNPNSPIHHQHHSSNSTNQNDASSGCHNALHCKAVAEHGYYGPPPDYSEMAPTAAPPLVVSTVVATTTTNGVQQLQSDSHV</sequence>
<proteinExistence type="predicted"/>
<keyword evidence="3" id="KW-1185">Reference proteome</keyword>
<feature type="region of interest" description="Disordered" evidence="1">
    <location>
        <begin position="308"/>
        <end position="368"/>
    </location>
</feature>
<evidence type="ECO:0000256" key="1">
    <source>
        <dbReference type="SAM" id="MobiDB-lite"/>
    </source>
</evidence>
<dbReference type="Proteomes" id="UP001208570">
    <property type="component" value="Unassembled WGS sequence"/>
</dbReference>
<protein>
    <submittedName>
        <fullName evidence="2">Uncharacterized protein</fullName>
    </submittedName>
</protein>
<organism evidence="2 3">
    <name type="scientific">Paralvinella palmiformis</name>
    <dbReference type="NCBI Taxonomy" id="53620"/>
    <lineage>
        <taxon>Eukaryota</taxon>
        <taxon>Metazoa</taxon>
        <taxon>Spiralia</taxon>
        <taxon>Lophotrochozoa</taxon>
        <taxon>Annelida</taxon>
        <taxon>Polychaeta</taxon>
        <taxon>Sedentaria</taxon>
        <taxon>Canalipalpata</taxon>
        <taxon>Terebellida</taxon>
        <taxon>Terebelliformia</taxon>
        <taxon>Alvinellidae</taxon>
        <taxon>Paralvinella</taxon>
    </lineage>
</organism>
<dbReference type="AlphaFoldDB" id="A0AAD9JMH5"/>
<accession>A0AAD9JMH5</accession>
<feature type="region of interest" description="Disordered" evidence="1">
    <location>
        <begin position="17"/>
        <end position="48"/>
    </location>
</feature>
<dbReference type="EMBL" id="JAODUP010000230">
    <property type="protein sequence ID" value="KAK2155821.1"/>
    <property type="molecule type" value="Genomic_DNA"/>
</dbReference>
<evidence type="ECO:0000313" key="3">
    <source>
        <dbReference type="Proteomes" id="UP001208570"/>
    </source>
</evidence>
<evidence type="ECO:0000313" key="2">
    <source>
        <dbReference type="EMBL" id="KAK2155821.1"/>
    </source>
</evidence>
<feature type="compositionally biased region" description="Basic and acidic residues" evidence="1">
    <location>
        <begin position="17"/>
        <end position="27"/>
    </location>
</feature>